<dbReference type="Proteomes" id="UP000273405">
    <property type="component" value="Unassembled WGS sequence"/>
</dbReference>
<keyword evidence="1" id="KW-0812">Transmembrane</keyword>
<comment type="caution">
    <text evidence="2">The sequence shown here is derived from an EMBL/GenBank/DDBJ whole genome shotgun (WGS) entry which is preliminary data.</text>
</comment>
<feature type="transmembrane region" description="Helical" evidence="1">
    <location>
        <begin position="7"/>
        <end position="30"/>
    </location>
</feature>
<sequence>MNLIEPVILVGAAVGGVVGAVMGFGAGPWWTVGGLLAGVVLGALAFPLLLLALGLLFSLLTQGPRKLLSLMRGAPWTKRR</sequence>
<gene>
    <name evidence="2" type="ORF">D7X12_25005</name>
</gene>
<name>A0A3A8NG65_9BACT</name>
<keyword evidence="3" id="KW-1185">Reference proteome</keyword>
<dbReference type="EMBL" id="RAWG01000180">
    <property type="protein sequence ID" value="RKH38902.1"/>
    <property type="molecule type" value="Genomic_DNA"/>
</dbReference>
<evidence type="ECO:0000313" key="3">
    <source>
        <dbReference type="Proteomes" id="UP000273405"/>
    </source>
</evidence>
<protein>
    <submittedName>
        <fullName evidence="2">Uncharacterized protein</fullName>
    </submittedName>
</protein>
<dbReference type="RefSeq" id="WP_120627791.1">
    <property type="nucleotide sequence ID" value="NZ_RAWG01000180.1"/>
</dbReference>
<dbReference type="AlphaFoldDB" id="A0A3A8NG65"/>
<keyword evidence="1" id="KW-1133">Transmembrane helix</keyword>
<organism evidence="2 3">
    <name type="scientific">Corallococcus sicarius</name>
    <dbReference type="NCBI Taxonomy" id="2316726"/>
    <lineage>
        <taxon>Bacteria</taxon>
        <taxon>Pseudomonadati</taxon>
        <taxon>Myxococcota</taxon>
        <taxon>Myxococcia</taxon>
        <taxon>Myxococcales</taxon>
        <taxon>Cystobacterineae</taxon>
        <taxon>Myxococcaceae</taxon>
        <taxon>Corallococcus</taxon>
    </lineage>
</organism>
<accession>A0A3A8NG65</accession>
<evidence type="ECO:0000256" key="1">
    <source>
        <dbReference type="SAM" id="Phobius"/>
    </source>
</evidence>
<proteinExistence type="predicted"/>
<reference evidence="3" key="1">
    <citation type="submission" date="2018-09" db="EMBL/GenBank/DDBJ databases">
        <authorList>
            <person name="Livingstone P.G."/>
            <person name="Whitworth D.E."/>
        </authorList>
    </citation>
    <scope>NUCLEOTIDE SEQUENCE [LARGE SCALE GENOMIC DNA]</scope>
    <source>
        <strain evidence="3">CA040B</strain>
    </source>
</reference>
<evidence type="ECO:0000313" key="2">
    <source>
        <dbReference type="EMBL" id="RKH38902.1"/>
    </source>
</evidence>
<feature type="transmembrane region" description="Helical" evidence="1">
    <location>
        <begin position="36"/>
        <end position="60"/>
    </location>
</feature>
<keyword evidence="1" id="KW-0472">Membrane</keyword>